<keyword evidence="6" id="KW-0998">Cell outer membrane</keyword>
<dbReference type="PANTHER" id="PTHR30069:SF46">
    <property type="entry name" value="OAR PROTEIN"/>
    <property type="match status" value="1"/>
</dbReference>
<dbReference type="InterPro" id="IPR039426">
    <property type="entry name" value="TonB-dep_rcpt-like"/>
</dbReference>
<feature type="domain" description="TonB-dependent transporter Oar-like beta-barrel" evidence="8">
    <location>
        <begin position="379"/>
        <end position="645"/>
    </location>
</feature>
<accession>Q5H3I4</accession>
<keyword evidence="2" id="KW-0813">Transport</keyword>
<evidence type="ECO:0000256" key="6">
    <source>
        <dbReference type="ARBA" id="ARBA00023237"/>
    </source>
</evidence>
<proteinExistence type="predicted"/>
<dbReference type="InterPro" id="IPR013784">
    <property type="entry name" value="Carb-bd-like_fold"/>
</dbReference>
<dbReference type="Pfam" id="PF25183">
    <property type="entry name" value="OMP_b-brl_4"/>
    <property type="match status" value="2"/>
</dbReference>
<dbReference type="Gene3D" id="2.40.170.20">
    <property type="entry name" value="TonB-dependent receptor, beta-barrel domain"/>
    <property type="match status" value="1"/>
</dbReference>
<gene>
    <name evidence="9" type="primary">FepA</name>
    <name evidence="9" type="ordered locus">XOO1233</name>
</gene>
<dbReference type="GO" id="GO:0044718">
    <property type="term" value="P:siderophore transmembrane transport"/>
    <property type="evidence" value="ECO:0007669"/>
    <property type="project" value="TreeGrafter"/>
</dbReference>
<evidence type="ECO:0000259" key="8">
    <source>
        <dbReference type="Pfam" id="PF25183"/>
    </source>
</evidence>
<evidence type="ECO:0000256" key="3">
    <source>
        <dbReference type="ARBA" id="ARBA00022452"/>
    </source>
</evidence>
<keyword evidence="9" id="KW-0675">Receptor</keyword>
<dbReference type="GO" id="GO:0015344">
    <property type="term" value="F:siderophore uptake transmembrane transporter activity"/>
    <property type="evidence" value="ECO:0007669"/>
    <property type="project" value="TreeGrafter"/>
</dbReference>
<dbReference type="STRING" id="291331.XOO1233"/>
<evidence type="ECO:0000259" key="7">
    <source>
        <dbReference type="Pfam" id="PF07715"/>
    </source>
</evidence>
<dbReference type="Proteomes" id="UP000006735">
    <property type="component" value="Chromosome"/>
</dbReference>
<keyword evidence="4" id="KW-0812">Transmembrane</keyword>
<protein>
    <submittedName>
        <fullName evidence="9">Outer membrane receptor for ferrienterochelin and colicins</fullName>
    </submittedName>
</protein>
<sequence>MFRECDSGSYWHRLFVALPRVQDLGESMNRSIQKRGLALALALAMGSVHAQSTTGSIVGSVGQGSGTSVLVENNSGLSREVPVDARGRYTAGNLPLGTYKVTVKRDGAVVETRENVAITVGANTDVSFAANAAGSGVQTLDSVTVNAASLTTIDVSSVDTRTVVTAEQLQQLPLGRTAEAIALLAPGVVVNSGGFDNGPLGGSLPSFGGSAASENAYYLNGFNTTTISNNLGGLTLPYGAIDQQEIFTGGYGAQYGRANGGVINQIGKRGTNGWTFGATVIWEPNGLKANQRDIYWRPDSQGSTINNAAYRYARAANGLYQPASEAEASQTTYSAYVGGPIIQDKLFFFLAAEQVNSDGVRVGTNRDTDNGRTGGLTDDDYKQKRWYAKVDWNITDNHLIEVTGASDVAETNGSIYRYDYLARRRGAYFTDESTWKTGPTLFTGKYTGYLGDNLTVTALYGKMRTPDELTPFNYDAAGGPVINSAALQNPAYTGGTPRIGNQLVASVSSPDREYKKDNQRLNLEWRIGHHTLNVGIDNQTSEGIDVGSILSGPGYAWTYGQTNDPYGLATGGLVSQSANEAGGVGAPSPGLVDPVNGASGYYVVRNINTRLYSYEAKQRAYYIEDKWQVTDNVLLSLGLRKDEFTNYTPFGDPYIEIDNAWAPRLGFSWDVNGDSSLKVFGNLGRYYLDLPLSAVGLFTPAATTDTYFTYSGINADGTPILAQQLGSAVSVNSRFGRIADVRTAVAKDIEGENQDELILGFTRQLDSGWVLGVRGTHRRLNAGIDDQNYDVSNTALIDAAAAQGVTIDFSKVAGAALINPGQTNTWGVIGTDGQFHEVSVSREAAGFPKFKRNYSAVEFNLERPFDGKWYAKVNYVWSHSYGTTEGQVRSDLWRTGGALGSYQGQASVSTTQSWDHAALMEHFNGDQSNDHRHQLKLFGFYQFTPQWGASANVSLISGAPHNCLGNYYGTEYSGRDPAGYGGSAITGGPYHYCYNPETGTGVASPPGSQGRLGWIAQLDMGVTYKPAFADGKLALRFDVFNITNEQTATNIYPFSQLPDNTTNPLWNQVVAYQAPRSGRVTLSYDF</sequence>
<dbReference type="KEGG" id="xoo:XOO1233"/>
<organism evidence="9 10">
    <name type="scientific">Xanthomonas oryzae pv. oryzae (strain KACC10331 / KXO85)</name>
    <dbReference type="NCBI Taxonomy" id="291331"/>
    <lineage>
        <taxon>Bacteria</taxon>
        <taxon>Pseudomonadati</taxon>
        <taxon>Pseudomonadota</taxon>
        <taxon>Gammaproteobacteria</taxon>
        <taxon>Lysobacterales</taxon>
        <taxon>Lysobacteraceae</taxon>
        <taxon>Xanthomonas</taxon>
    </lineage>
</organism>
<dbReference type="InterPro" id="IPR036942">
    <property type="entry name" value="Beta-barrel_TonB_sf"/>
</dbReference>
<comment type="subcellular location">
    <subcellularLocation>
        <location evidence="1">Cell outer membrane</location>
        <topology evidence="1">Multi-pass membrane protein</topology>
    </subcellularLocation>
</comment>
<dbReference type="EMBL" id="AE013598">
    <property type="protein sequence ID" value="AAW74487.1"/>
    <property type="molecule type" value="Genomic_DNA"/>
</dbReference>
<evidence type="ECO:0000313" key="9">
    <source>
        <dbReference type="EMBL" id="AAW74487.1"/>
    </source>
</evidence>
<keyword evidence="10" id="KW-1185">Reference proteome</keyword>
<dbReference type="InterPro" id="IPR057601">
    <property type="entry name" value="Oar-like_b-barrel"/>
</dbReference>
<evidence type="ECO:0000313" key="10">
    <source>
        <dbReference type="Proteomes" id="UP000006735"/>
    </source>
</evidence>
<reference evidence="9 10" key="1">
    <citation type="journal article" date="2005" name="Nucleic Acids Res.">
        <title>The genome sequence of Xanthomonas oryzae pathovar oryzae KACC10331, the bacterial blight pathogen of rice.</title>
        <authorList>
            <person name="Lee B.M."/>
            <person name="Park Y.J."/>
            <person name="Park D.S."/>
            <person name="Kang H.W."/>
            <person name="Kim J.G."/>
            <person name="Song E.S."/>
            <person name="Park I.C."/>
            <person name="Yoon U.H."/>
            <person name="Hahn J.H."/>
            <person name="Koo B.S."/>
            <person name="Lee G.B."/>
            <person name="Kim H."/>
            <person name="Park H.S."/>
            <person name="Yoon K.O."/>
            <person name="Kim J.H."/>
            <person name="Jung C.H."/>
            <person name="Koh N.H."/>
            <person name="Seo J.S."/>
            <person name="Go S.J."/>
        </authorList>
    </citation>
    <scope>NUCLEOTIDE SEQUENCE [LARGE SCALE GENOMIC DNA]</scope>
    <source>
        <strain evidence="10">KACC10331 / KXO85</strain>
    </source>
</reference>
<dbReference type="InterPro" id="IPR037066">
    <property type="entry name" value="Plug_dom_sf"/>
</dbReference>
<dbReference type="PANTHER" id="PTHR30069">
    <property type="entry name" value="TONB-DEPENDENT OUTER MEMBRANE RECEPTOR"/>
    <property type="match status" value="1"/>
</dbReference>
<keyword evidence="5" id="KW-0472">Membrane</keyword>
<keyword evidence="3" id="KW-1134">Transmembrane beta strand</keyword>
<dbReference type="SUPFAM" id="SSF49452">
    <property type="entry name" value="Starch-binding domain-like"/>
    <property type="match status" value="1"/>
</dbReference>
<dbReference type="InterPro" id="IPR012910">
    <property type="entry name" value="Plug_dom"/>
</dbReference>
<dbReference type="Pfam" id="PF13620">
    <property type="entry name" value="CarboxypepD_reg"/>
    <property type="match status" value="1"/>
</dbReference>
<dbReference type="AlphaFoldDB" id="Q5H3I4"/>
<dbReference type="GO" id="GO:0009279">
    <property type="term" value="C:cell outer membrane"/>
    <property type="evidence" value="ECO:0007669"/>
    <property type="project" value="UniProtKB-SubCell"/>
</dbReference>
<feature type="domain" description="TonB-dependent transporter Oar-like beta-barrel" evidence="8">
    <location>
        <begin position="659"/>
        <end position="1047"/>
    </location>
</feature>
<feature type="domain" description="TonB-dependent receptor plug" evidence="7">
    <location>
        <begin position="160"/>
        <end position="262"/>
    </location>
</feature>
<dbReference type="Gene3D" id="2.60.40.1120">
    <property type="entry name" value="Carboxypeptidase-like, regulatory domain"/>
    <property type="match status" value="1"/>
</dbReference>
<evidence type="ECO:0000256" key="2">
    <source>
        <dbReference type="ARBA" id="ARBA00022448"/>
    </source>
</evidence>
<evidence type="ECO:0000256" key="5">
    <source>
        <dbReference type="ARBA" id="ARBA00023136"/>
    </source>
</evidence>
<dbReference type="SUPFAM" id="SSF56935">
    <property type="entry name" value="Porins"/>
    <property type="match status" value="1"/>
</dbReference>
<name>Q5H3I4_XANOR</name>
<evidence type="ECO:0000256" key="1">
    <source>
        <dbReference type="ARBA" id="ARBA00004571"/>
    </source>
</evidence>
<dbReference type="Pfam" id="PF07715">
    <property type="entry name" value="Plug"/>
    <property type="match status" value="1"/>
</dbReference>
<evidence type="ECO:0000256" key="4">
    <source>
        <dbReference type="ARBA" id="ARBA00022692"/>
    </source>
</evidence>
<dbReference type="GO" id="GO:0030246">
    <property type="term" value="F:carbohydrate binding"/>
    <property type="evidence" value="ECO:0007669"/>
    <property type="project" value="InterPro"/>
</dbReference>
<dbReference type="Gene3D" id="2.170.130.10">
    <property type="entry name" value="TonB-dependent receptor, plug domain"/>
    <property type="match status" value="1"/>
</dbReference>
<dbReference type="HOGENOM" id="CLU_006298_3_0_6"/>